<feature type="transmembrane region" description="Helical" evidence="1">
    <location>
        <begin position="605"/>
        <end position="632"/>
    </location>
</feature>
<feature type="transmembrane region" description="Helical" evidence="1">
    <location>
        <begin position="521"/>
        <end position="547"/>
    </location>
</feature>
<keyword evidence="1" id="KW-1133">Transmembrane helix</keyword>
<evidence type="ECO:0000256" key="1">
    <source>
        <dbReference type="SAM" id="Phobius"/>
    </source>
</evidence>
<evidence type="ECO:0000313" key="3">
    <source>
        <dbReference type="Proteomes" id="UP000535501"/>
    </source>
</evidence>
<keyword evidence="3" id="KW-1185">Reference proteome</keyword>
<name>A0A7W9YWW0_9HYPH</name>
<keyword evidence="1" id="KW-0472">Membrane</keyword>
<feature type="transmembrane region" description="Helical" evidence="1">
    <location>
        <begin position="414"/>
        <end position="433"/>
    </location>
</feature>
<proteinExistence type="predicted"/>
<feature type="transmembrane region" description="Helical" evidence="1">
    <location>
        <begin position="453"/>
        <end position="471"/>
    </location>
</feature>
<accession>A0A7W9YWW0</accession>
<feature type="transmembrane region" description="Helical" evidence="1">
    <location>
        <begin position="478"/>
        <end position="501"/>
    </location>
</feature>
<dbReference type="AlphaFoldDB" id="A0A7W9YWW0"/>
<dbReference type="InterPro" id="IPR027628">
    <property type="entry name" value="DotA_TraY"/>
</dbReference>
<reference evidence="2 3" key="1">
    <citation type="submission" date="2020-08" db="EMBL/GenBank/DDBJ databases">
        <title>Genomic Encyclopedia of Type Strains, Phase IV (KMG-IV): sequencing the most valuable type-strain genomes for metagenomic binning, comparative biology and taxonomic classification.</title>
        <authorList>
            <person name="Goeker M."/>
        </authorList>
    </citation>
    <scope>NUCLEOTIDE SEQUENCE [LARGE SCALE GENOMIC DNA]</scope>
    <source>
        <strain evidence="2 3">DSM 102134</strain>
    </source>
</reference>
<feature type="transmembrane region" description="Helical" evidence="1">
    <location>
        <begin position="559"/>
        <end position="585"/>
    </location>
</feature>
<sequence>MDLLAEPSASNLAWTLVTAVLPTDATSPWGQTLKVFTSTLFLLCAFLVGYSAVSGVVQTAYTGRVLGRQWHQIWTPLRIIAGLGLLVPLPTTGFSAAHYVLRDVVARGGINLADASWSAFVETVASGETTIRPTSSSGSTLALTVLRHEICAAVYNRAGSFWGWETPLPEPKGQIASLGTPGYSSKVVWSYGPTCGAFSYTLPNNRAAFANARINAVADLVSAYRAEAQRYAGLAAETSGLSSADGVKHALAAKTLSATIAQDIRARGAAFDETIAAAAKSEAAVIEKESRSRLVENAKLEGFLSAGSYFRTLSQISELTLNLANEVPEEVAPRTDGDFGLALGRAFVVLRLQVSAEAERASLSANDFAAAQDETAGYMTKLLAPVARGLAEWASTPTADAGDAMGNMIASGHALISISWAAIGAGATIMVASGNAFTDALGAGGAAAWVLDWSRWVIGGLMAIGAIRAYLIPILPFFFILASGIALVAALLEAMIALPLWCLRWIRMEGGEDFVSDGVRLGIMMTVNIFMRPSLAILAFCGSYPVFDVVLRTMDRMWATGFLAQTGGVIVGLVGFLVMSIIQLYLTWYVSLKLFGQSWALPDRILAWLGLPGTAGESGMASGAVGGMLALAGRGGLPNTGIGKLTKGKAR</sequence>
<evidence type="ECO:0000313" key="2">
    <source>
        <dbReference type="EMBL" id="MBB6179833.1"/>
    </source>
</evidence>
<protein>
    <submittedName>
        <fullName evidence="2">Conjugal transfer/type IV secretion protein DotA/TraY</fullName>
    </submittedName>
</protein>
<keyword evidence="1" id="KW-0812">Transmembrane</keyword>
<feature type="transmembrane region" description="Helical" evidence="1">
    <location>
        <begin position="35"/>
        <end position="57"/>
    </location>
</feature>
<dbReference type="EMBL" id="JACHEJ010000003">
    <property type="protein sequence ID" value="MBB6179833.1"/>
    <property type="molecule type" value="Genomic_DNA"/>
</dbReference>
<organism evidence="2 3">
    <name type="scientific">Pseudorhizobium flavum</name>
    <dbReference type="NCBI Taxonomy" id="1335061"/>
    <lineage>
        <taxon>Bacteria</taxon>
        <taxon>Pseudomonadati</taxon>
        <taxon>Pseudomonadota</taxon>
        <taxon>Alphaproteobacteria</taxon>
        <taxon>Hyphomicrobiales</taxon>
        <taxon>Rhizobiaceae</taxon>
        <taxon>Rhizobium/Agrobacterium group</taxon>
        <taxon>Pseudorhizobium</taxon>
    </lineage>
</organism>
<gene>
    <name evidence="2" type="ORF">HNQ75_001801</name>
</gene>
<dbReference type="Proteomes" id="UP000535501">
    <property type="component" value="Unassembled WGS sequence"/>
</dbReference>
<dbReference type="RefSeq" id="WP_077547572.1">
    <property type="nucleotide sequence ID" value="NZ_JACHEJ010000003.1"/>
</dbReference>
<dbReference type="NCBIfam" id="TIGR04346">
    <property type="entry name" value="DotA_TraY"/>
    <property type="match status" value="1"/>
</dbReference>
<comment type="caution">
    <text evidence="2">The sequence shown here is derived from an EMBL/GenBank/DDBJ whole genome shotgun (WGS) entry which is preliminary data.</text>
</comment>